<evidence type="ECO:0000256" key="1">
    <source>
        <dbReference type="SAM" id="Phobius"/>
    </source>
</evidence>
<sequence>MIRIISIEFLLMFVVGAVTFRLVWAFTGKTLPCWISVLLLAALILLFVPGHIDESLIVEFGGKLPEKYPLTPLALNLLRCAGLLLGALLAAIVIRKRKKIGLEDQPPYDDFP</sequence>
<keyword evidence="1" id="KW-0812">Transmembrane</keyword>
<reference evidence="2 3" key="1">
    <citation type="journal article" date="2014" name="PLoS ONE">
        <title>Physiological and genomic features of a novel sulfur-oxidizing gammaproteobacterium belonging to a previously uncultivated symbiotic lineage isolated from a hydrothermal vent.</title>
        <authorList>
            <person name="Nunoura T."/>
            <person name="Takaki Y."/>
            <person name="Kazama H."/>
            <person name="Kakuta J."/>
            <person name="Shimamura S."/>
            <person name="Makita H."/>
            <person name="Hirai M."/>
            <person name="Miyazaki M."/>
            <person name="Takai K."/>
        </authorList>
    </citation>
    <scope>NUCLEOTIDE SEQUENCE [LARGE SCALE GENOMIC DNA]</scope>
    <source>
        <strain evidence="2 3">Hiromi1</strain>
    </source>
</reference>
<dbReference type="KEGG" id="tbn:TBH_C1976"/>
<dbReference type="EMBL" id="AP012273">
    <property type="protein sequence ID" value="BAO44891.1"/>
    <property type="molecule type" value="Genomic_DNA"/>
</dbReference>
<protein>
    <submittedName>
        <fullName evidence="2">Uncharacterized protein</fullName>
    </submittedName>
</protein>
<keyword evidence="3" id="KW-1185">Reference proteome</keyword>
<evidence type="ECO:0000313" key="2">
    <source>
        <dbReference type="EMBL" id="BAO44891.1"/>
    </source>
</evidence>
<dbReference type="AlphaFoldDB" id="A0A7U6GJQ5"/>
<evidence type="ECO:0000313" key="3">
    <source>
        <dbReference type="Proteomes" id="UP000031631"/>
    </source>
</evidence>
<accession>A0A7U6GJQ5</accession>
<keyword evidence="1" id="KW-1133">Transmembrane helix</keyword>
<dbReference type="RefSeq" id="WP_041068137.1">
    <property type="nucleotide sequence ID" value="NZ_AP012273.1"/>
</dbReference>
<dbReference type="OrthoDB" id="9871165at2"/>
<organism evidence="2 3">
    <name type="scientific">Thiolapillus brandeum</name>
    <dbReference type="NCBI Taxonomy" id="1076588"/>
    <lineage>
        <taxon>Bacteria</taxon>
        <taxon>Pseudomonadati</taxon>
        <taxon>Pseudomonadota</taxon>
        <taxon>Gammaproteobacteria</taxon>
        <taxon>Chromatiales</taxon>
        <taxon>Sedimenticolaceae</taxon>
        <taxon>Thiolapillus</taxon>
    </lineage>
</organism>
<feature type="transmembrane region" description="Helical" evidence="1">
    <location>
        <begin position="72"/>
        <end position="94"/>
    </location>
</feature>
<feature type="transmembrane region" description="Helical" evidence="1">
    <location>
        <begin position="31"/>
        <end position="52"/>
    </location>
</feature>
<feature type="transmembrane region" description="Helical" evidence="1">
    <location>
        <begin position="6"/>
        <end position="24"/>
    </location>
</feature>
<name>A0A7U6GJQ5_9GAMM</name>
<keyword evidence="1" id="KW-0472">Membrane</keyword>
<gene>
    <name evidence="2" type="ORF">TBH_C1976</name>
</gene>
<proteinExistence type="predicted"/>
<dbReference type="Proteomes" id="UP000031631">
    <property type="component" value="Chromosome"/>
</dbReference>